<evidence type="ECO:0000313" key="2">
    <source>
        <dbReference type="EMBL" id="VAW46785.1"/>
    </source>
</evidence>
<keyword evidence="1" id="KW-0472">Membrane</keyword>
<proteinExistence type="predicted"/>
<name>A0A3B0VT14_9ZZZZ</name>
<dbReference type="GO" id="GO:0008237">
    <property type="term" value="F:metallopeptidase activity"/>
    <property type="evidence" value="ECO:0007669"/>
    <property type="project" value="UniProtKB-KW"/>
</dbReference>
<organism evidence="2">
    <name type="scientific">hydrothermal vent metagenome</name>
    <dbReference type="NCBI Taxonomy" id="652676"/>
    <lineage>
        <taxon>unclassified sequences</taxon>
        <taxon>metagenomes</taxon>
        <taxon>ecological metagenomes</taxon>
    </lineage>
</organism>
<gene>
    <name evidence="2" type="ORF">MNBD_GAMMA04-1782</name>
</gene>
<dbReference type="EMBL" id="UOFB01000159">
    <property type="protein sequence ID" value="VAW46785.1"/>
    <property type="molecule type" value="Genomic_DNA"/>
</dbReference>
<keyword evidence="1" id="KW-0812">Transmembrane</keyword>
<feature type="transmembrane region" description="Helical" evidence="1">
    <location>
        <begin position="13"/>
        <end position="35"/>
    </location>
</feature>
<keyword evidence="1" id="KW-1133">Transmembrane helix</keyword>
<feature type="non-terminal residue" evidence="2">
    <location>
        <position position="46"/>
    </location>
</feature>
<protein>
    <submittedName>
        <fullName evidence="2">FIG004556: membrane metalloprotease</fullName>
    </submittedName>
</protein>
<keyword evidence="2" id="KW-0645">Protease</keyword>
<evidence type="ECO:0000256" key="1">
    <source>
        <dbReference type="SAM" id="Phobius"/>
    </source>
</evidence>
<sequence>MMGLPELTLIQKIAVWALPVIFAITVHEFAHGWVASKFGDQSDKML</sequence>
<accession>A0A3B0VT14</accession>
<keyword evidence="2" id="KW-0482">Metalloprotease</keyword>
<dbReference type="AlphaFoldDB" id="A0A3B0VT14"/>
<keyword evidence="2" id="KW-0378">Hydrolase</keyword>
<reference evidence="2" key="1">
    <citation type="submission" date="2018-06" db="EMBL/GenBank/DDBJ databases">
        <authorList>
            <person name="Zhirakovskaya E."/>
        </authorList>
    </citation>
    <scope>NUCLEOTIDE SEQUENCE</scope>
</reference>
<dbReference type="GO" id="GO:0006508">
    <property type="term" value="P:proteolysis"/>
    <property type="evidence" value="ECO:0007669"/>
    <property type="project" value="UniProtKB-KW"/>
</dbReference>